<reference evidence="7" key="1">
    <citation type="journal article" date="2019" name="Int. J. Syst. Evol. Microbiol.">
        <title>The Global Catalogue of Microorganisms (GCM) 10K type strain sequencing project: providing services to taxonomists for standard genome sequencing and annotation.</title>
        <authorList>
            <consortium name="The Broad Institute Genomics Platform"/>
            <consortium name="The Broad Institute Genome Sequencing Center for Infectious Disease"/>
            <person name="Wu L."/>
            <person name="Ma J."/>
        </authorList>
    </citation>
    <scope>NUCLEOTIDE SEQUENCE [LARGE SCALE GENOMIC DNA]</scope>
    <source>
        <strain evidence="7">JCM 32206</strain>
    </source>
</reference>
<dbReference type="PROSITE" id="PS50893">
    <property type="entry name" value="ABC_TRANSPORTER_2"/>
    <property type="match status" value="1"/>
</dbReference>
<dbReference type="SMART" id="SM00382">
    <property type="entry name" value="AAA"/>
    <property type="match status" value="1"/>
</dbReference>
<sequence>MTLPTGGAHRPTDRGVPAQRQPTGDPAGCGHRCDRATPVLQIEGVDKQYRRGDEQVNVLVDFDLTLAAGEFVTVTGPSGAGKSTLLHVAGGLDPPDTGSVVVSGRDLWAMRSSSRAAFRRRNLGFVFQFFNLVPMLTAVENVSLPLVLDGVPARSADTRAEELLYRVGLGDRLRHRPAELSGGQMQRVAVARALAARPSVILADEPTGNLDSRSSTEVLDLLRALSHEDGAAVVMATHDEAAAARYAVRRLRLVDGSVRAVDEAPNLER</sequence>
<dbReference type="InterPro" id="IPR015854">
    <property type="entry name" value="ABC_transpr_LolD-like"/>
</dbReference>
<dbReference type="InterPro" id="IPR027417">
    <property type="entry name" value="P-loop_NTPase"/>
</dbReference>
<gene>
    <name evidence="6" type="ORF">GCM10023094_16470</name>
</gene>
<evidence type="ECO:0000259" key="5">
    <source>
        <dbReference type="PROSITE" id="PS50893"/>
    </source>
</evidence>
<keyword evidence="1" id="KW-0813">Transport</keyword>
<dbReference type="RefSeq" id="WP_345343494.1">
    <property type="nucleotide sequence ID" value="NZ_BAABFB010000029.1"/>
</dbReference>
<keyword evidence="2" id="KW-0547">Nucleotide-binding</keyword>
<organism evidence="6 7">
    <name type="scientific">Rhodococcus olei</name>
    <dbReference type="NCBI Taxonomy" id="2161675"/>
    <lineage>
        <taxon>Bacteria</taxon>
        <taxon>Bacillati</taxon>
        <taxon>Actinomycetota</taxon>
        <taxon>Actinomycetes</taxon>
        <taxon>Mycobacteriales</taxon>
        <taxon>Nocardiaceae</taxon>
        <taxon>Rhodococcus</taxon>
    </lineage>
</organism>
<keyword evidence="7" id="KW-1185">Reference proteome</keyword>
<evidence type="ECO:0000256" key="2">
    <source>
        <dbReference type="ARBA" id="ARBA00022741"/>
    </source>
</evidence>
<dbReference type="CDD" id="cd03255">
    <property type="entry name" value="ABC_MJ0796_LolCDE_FtsE"/>
    <property type="match status" value="1"/>
</dbReference>
<dbReference type="InterPro" id="IPR017911">
    <property type="entry name" value="MacB-like_ATP-bd"/>
</dbReference>
<evidence type="ECO:0000256" key="3">
    <source>
        <dbReference type="ARBA" id="ARBA00022840"/>
    </source>
</evidence>
<evidence type="ECO:0000313" key="7">
    <source>
        <dbReference type="Proteomes" id="UP001501183"/>
    </source>
</evidence>
<dbReference type="EMBL" id="BAABFB010000029">
    <property type="protein sequence ID" value="GAA4476476.1"/>
    <property type="molecule type" value="Genomic_DNA"/>
</dbReference>
<dbReference type="PANTHER" id="PTHR24220">
    <property type="entry name" value="IMPORT ATP-BINDING PROTEIN"/>
    <property type="match status" value="1"/>
</dbReference>
<protein>
    <submittedName>
        <fullName evidence="6">ABC transporter ATP-binding protein</fullName>
    </submittedName>
</protein>
<evidence type="ECO:0000256" key="4">
    <source>
        <dbReference type="SAM" id="MobiDB-lite"/>
    </source>
</evidence>
<keyword evidence="3 6" id="KW-0067">ATP-binding</keyword>
<evidence type="ECO:0000313" key="6">
    <source>
        <dbReference type="EMBL" id="GAA4476476.1"/>
    </source>
</evidence>
<feature type="region of interest" description="Disordered" evidence="4">
    <location>
        <begin position="1"/>
        <end position="32"/>
    </location>
</feature>
<feature type="domain" description="ABC transporter" evidence="5">
    <location>
        <begin position="40"/>
        <end position="269"/>
    </location>
</feature>
<dbReference type="GO" id="GO:0005524">
    <property type="term" value="F:ATP binding"/>
    <property type="evidence" value="ECO:0007669"/>
    <property type="project" value="UniProtKB-KW"/>
</dbReference>
<comment type="caution">
    <text evidence="6">The sequence shown here is derived from an EMBL/GenBank/DDBJ whole genome shotgun (WGS) entry which is preliminary data.</text>
</comment>
<dbReference type="InterPro" id="IPR003439">
    <property type="entry name" value="ABC_transporter-like_ATP-bd"/>
</dbReference>
<dbReference type="Proteomes" id="UP001501183">
    <property type="component" value="Unassembled WGS sequence"/>
</dbReference>
<dbReference type="InterPro" id="IPR017871">
    <property type="entry name" value="ABC_transporter-like_CS"/>
</dbReference>
<proteinExistence type="predicted"/>
<evidence type="ECO:0000256" key="1">
    <source>
        <dbReference type="ARBA" id="ARBA00022448"/>
    </source>
</evidence>
<dbReference type="InterPro" id="IPR003593">
    <property type="entry name" value="AAA+_ATPase"/>
</dbReference>
<dbReference type="Pfam" id="PF00005">
    <property type="entry name" value="ABC_tran"/>
    <property type="match status" value="1"/>
</dbReference>
<dbReference type="PROSITE" id="PS00211">
    <property type="entry name" value="ABC_TRANSPORTER_1"/>
    <property type="match status" value="1"/>
</dbReference>
<name>A0ABP8NY10_9NOCA</name>
<dbReference type="SUPFAM" id="SSF52540">
    <property type="entry name" value="P-loop containing nucleoside triphosphate hydrolases"/>
    <property type="match status" value="1"/>
</dbReference>
<dbReference type="Gene3D" id="3.40.50.300">
    <property type="entry name" value="P-loop containing nucleotide triphosphate hydrolases"/>
    <property type="match status" value="1"/>
</dbReference>
<accession>A0ABP8NY10</accession>